<sequence length="328" mass="37339">MNQPSISILVAARNEEKNILELLLSLSKLSYPKEQIQILIGNDDSTDKTAQIVESFIAKNNGYRDFQLVNIQHQVANLKGKANVLAQLAHLAIGEYFFFTDADIEVPEYWIEGFLSEMQNTGVGVGLSLVKHRNWFEASQAIEWLFALNLMKTFSDFKLPTTGMGNNMVVSAEAYWAVGGYEKIGFSIVEDYAIYKAIIDKGFGFKQLFRPEVLAITKPPQNYFEQRKRWVTGGISTGSLLIYPAIIQGLALPILLIIGVFSCKTTLIIMILNLLVNFFIGQNIFKTLHQTQLLKYIPAYTIYMYVFWFLQLVVYLLPTKLVWKGREY</sequence>
<protein>
    <submittedName>
        <fullName evidence="8">Glycosyl transferase family 2</fullName>
    </submittedName>
</protein>
<feature type="domain" description="Glycosyltransferase 2-like" evidence="7">
    <location>
        <begin position="7"/>
        <end position="177"/>
    </location>
</feature>
<dbReference type="SUPFAM" id="SSF53448">
    <property type="entry name" value="Nucleotide-diphospho-sugar transferases"/>
    <property type="match status" value="1"/>
</dbReference>
<evidence type="ECO:0000256" key="3">
    <source>
        <dbReference type="ARBA" id="ARBA00022676"/>
    </source>
</evidence>
<dbReference type="PANTHER" id="PTHR43646">
    <property type="entry name" value="GLYCOSYLTRANSFERASE"/>
    <property type="match status" value="1"/>
</dbReference>
<dbReference type="GO" id="GO:0016740">
    <property type="term" value="F:transferase activity"/>
    <property type="evidence" value="ECO:0007669"/>
    <property type="project" value="UniProtKB-KW"/>
</dbReference>
<feature type="transmembrane region" description="Helical" evidence="6">
    <location>
        <begin position="241"/>
        <end position="260"/>
    </location>
</feature>
<gene>
    <name evidence="8" type="ordered locus">Emtol_2803</name>
</gene>
<dbReference type="RefSeq" id="WP_015029634.1">
    <property type="nucleotide sequence ID" value="NC_018748.1"/>
</dbReference>
<dbReference type="EMBL" id="CP002961">
    <property type="protein sequence ID" value="AFK03938.1"/>
    <property type="molecule type" value="Genomic_DNA"/>
</dbReference>
<keyword evidence="6" id="KW-1133">Transmembrane helix</keyword>
<evidence type="ECO:0000256" key="5">
    <source>
        <dbReference type="ARBA" id="ARBA00023136"/>
    </source>
</evidence>
<name>A0ABN4ANC3_EMTOG</name>
<evidence type="ECO:0000313" key="9">
    <source>
        <dbReference type="Proteomes" id="UP000002875"/>
    </source>
</evidence>
<dbReference type="Pfam" id="PF00535">
    <property type="entry name" value="Glycos_transf_2"/>
    <property type="match status" value="1"/>
</dbReference>
<keyword evidence="2" id="KW-1003">Cell membrane</keyword>
<evidence type="ECO:0000259" key="7">
    <source>
        <dbReference type="Pfam" id="PF00535"/>
    </source>
</evidence>
<accession>A0ABN4ANC3</accession>
<comment type="subcellular location">
    <subcellularLocation>
        <location evidence="1">Cell membrane</location>
    </subcellularLocation>
</comment>
<dbReference type="InterPro" id="IPR001173">
    <property type="entry name" value="Glyco_trans_2-like"/>
</dbReference>
<keyword evidence="3" id="KW-0328">Glycosyltransferase</keyword>
<reference evidence="8 9" key="1">
    <citation type="submission" date="2011-07" db="EMBL/GenBank/DDBJ databases">
        <title>The complete genome of chromosome of Emticicia oligotrophica DSM 17448.</title>
        <authorList>
            <consortium name="US DOE Joint Genome Institute (JGI-PGF)"/>
            <person name="Lucas S."/>
            <person name="Han J."/>
            <person name="Lapidus A."/>
            <person name="Bruce D."/>
            <person name="Goodwin L."/>
            <person name="Pitluck S."/>
            <person name="Peters L."/>
            <person name="Kyrpides N."/>
            <person name="Mavromatis K."/>
            <person name="Ivanova N."/>
            <person name="Ovchinnikova G."/>
            <person name="Teshima H."/>
            <person name="Detter J.C."/>
            <person name="Tapia R."/>
            <person name="Han C."/>
            <person name="Land M."/>
            <person name="Hauser L."/>
            <person name="Markowitz V."/>
            <person name="Cheng J.-F."/>
            <person name="Hugenholtz P."/>
            <person name="Woyke T."/>
            <person name="Wu D."/>
            <person name="Tindall B."/>
            <person name="Pomrenke H."/>
            <person name="Brambilla E."/>
            <person name="Klenk H.-P."/>
            <person name="Eisen J.A."/>
        </authorList>
    </citation>
    <scope>NUCLEOTIDE SEQUENCE [LARGE SCALE GENOMIC DNA]</scope>
    <source>
        <strain evidence="8 9">DSM 17448</strain>
    </source>
</reference>
<feature type="transmembrane region" description="Helical" evidence="6">
    <location>
        <begin position="267"/>
        <end position="285"/>
    </location>
</feature>
<keyword evidence="9" id="KW-1185">Reference proteome</keyword>
<evidence type="ECO:0000256" key="6">
    <source>
        <dbReference type="SAM" id="Phobius"/>
    </source>
</evidence>
<dbReference type="Proteomes" id="UP000002875">
    <property type="component" value="Chromosome"/>
</dbReference>
<keyword evidence="5 6" id="KW-0472">Membrane</keyword>
<organism evidence="8 9">
    <name type="scientific">Emticicia oligotrophica (strain DSM 17448 / CIP 109782 / MTCC 6937 / GPTSA100-15)</name>
    <dbReference type="NCBI Taxonomy" id="929562"/>
    <lineage>
        <taxon>Bacteria</taxon>
        <taxon>Pseudomonadati</taxon>
        <taxon>Bacteroidota</taxon>
        <taxon>Cytophagia</taxon>
        <taxon>Cytophagales</taxon>
        <taxon>Leadbetterellaceae</taxon>
        <taxon>Emticicia</taxon>
    </lineage>
</organism>
<keyword evidence="4 8" id="KW-0808">Transferase</keyword>
<evidence type="ECO:0000256" key="1">
    <source>
        <dbReference type="ARBA" id="ARBA00004236"/>
    </source>
</evidence>
<evidence type="ECO:0000313" key="8">
    <source>
        <dbReference type="EMBL" id="AFK03938.1"/>
    </source>
</evidence>
<dbReference type="Gene3D" id="3.90.550.10">
    <property type="entry name" value="Spore Coat Polysaccharide Biosynthesis Protein SpsA, Chain A"/>
    <property type="match status" value="1"/>
</dbReference>
<evidence type="ECO:0000256" key="4">
    <source>
        <dbReference type="ARBA" id="ARBA00022679"/>
    </source>
</evidence>
<dbReference type="PANTHER" id="PTHR43646:SF2">
    <property type="entry name" value="GLYCOSYLTRANSFERASE 2-LIKE DOMAIN-CONTAINING PROTEIN"/>
    <property type="match status" value="1"/>
</dbReference>
<keyword evidence="6" id="KW-0812">Transmembrane</keyword>
<feature type="transmembrane region" description="Helical" evidence="6">
    <location>
        <begin position="297"/>
        <end position="317"/>
    </location>
</feature>
<evidence type="ECO:0000256" key="2">
    <source>
        <dbReference type="ARBA" id="ARBA00022475"/>
    </source>
</evidence>
<dbReference type="InterPro" id="IPR029044">
    <property type="entry name" value="Nucleotide-diphossugar_trans"/>
</dbReference>
<proteinExistence type="predicted"/>